<reference evidence="3" key="1">
    <citation type="submission" date="2015-12" db="EMBL/GenBank/DDBJ databases">
        <title>Update maize B73 reference genome by single molecule sequencing technologies.</title>
        <authorList>
            <consortium name="Maize Genome Sequencing Project"/>
            <person name="Ware D."/>
        </authorList>
    </citation>
    <scope>NUCLEOTIDE SEQUENCE</scope>
    <source>
        <tissue evidence="3">Seedling</tissue>
    </source>
</reference>
<feature type="domain" description="Vps53 N-terminal" evidence="2">
    <location>
        <begin position="1"/>
        <end position="111"/>
    </location>
</feature>
<dbReference type="InterPro" id="IPR007234">
    <property type="entry name" value="Vps53_N"/>
</dbReference>
<dbReference type="PANTHER" id="PTHR12820">
    <property type="entry name" value="VACUOLAR SORTING PROTEIN 53"/>
    <property type="match status" value="1"/>
</dbReference>
<evidence type="ECO:0000256" key="1">
    <source>
        <dbReference type="SAM" id="MobiDB-lite"/>
    </source>
</evidence>
<dbReference type="SMR" id="A0A1D6NZK4"/>
<dbReference type="GO" id="GO:0005829">
    <property type="term" value="C:cytosol"/>
    <property type="evidence" value="ECO:0007669"/>
    <property type="project" value="GOC"/>
</dbReference>
<sequence length="111" mass="12497">MQAFQRTIEFEEELAEEFSGGTTNARNKETTSDDEDEGGGHNKIVSDIRKKYEKKLAAPNDEDKDKQKDLSVPGAGFNLHGIISSCCEPYMIVYIELEEKALVDQLEKLVQ</sequence>
<dbReference type="InParanoid" id="A0A1D6NZK4"/>
<accession>A0A1D6NZK4</accession>
<dbReference type="AlphaFoldDB" id="A0A1D6NZK4"/>
<dbReference type="GO" id="GO:0000938">
    <property type="term" value="C:GARP complex"/>
    <property type="evidence" value="ECO:0007669"/>
    <property type="project" value="InterPro"/>
</dbReference>
<dbReference type="PANTHER" id="PTHR12820:SF0">
    <property type="entry name" value="VACUOLAR PROTEIN SORTING-ASSOCIATED PROTEIN 53 HOMOLOG"/>
    <property type="match status" value="1"/>
</dbReference>
<name>A0A1D6NZK4_MAIZE</name>
<dbReference type="GO" id="GO:0042147">
    <property type="term" value="P:retrograde transport, endosome to Golgi"/>
    <property type="evidence" value="ECO:0007669"/>
    <property type="project" value="InterPro"/>
</dbReference>
<protein>
    <submittedName>
        <fullName evidence="3">Vacuolar protein sorting-associated protein 53 A</fullName>
    </submittedName>
</protein>
<dbReference type="Pfam" id="PF04100">
    <property type="entry name" value="Vps53_N"/>
    <property type="match status" value="1"/>
</dbReference>
<organism evidence="3">
    <name type="scientific">Zea mays</name>
    <name type="common">Maize</name>
    <dbReference type="NCBI Taxonomy" id="4577"/>
    <lineage>
        <taxon>Eukaryota</taxon>
        <taxon>Viridiplantae</taxon>
        <taxon>Streptophyta</taxon>
        <taxon>Embryophyta</taxon>
        <taxon>Tracheophyta</taxon>
        <taxon>Spermatophyta</taxon>
        <taxon>Magnoliopsida</taxon>
        <taxon>Liliopsida</taxon>
        <taxon>Poales</taxon>
        <taxon>Poaceae</taxon>
        <taxon>PACMAD clade</taxon>
        <taxon>Panicoideae</taxon>
        <taxon>Andropogonodae</taxon>
        <taxon>Andropogoneae</taxon>
        <taxon>Tripsacinae</taxon>
        <taxon>Zea</taxon>
    </lineage>
</organism>
<gene>
    <name evidence="3" type="ORF">ZEAMMB73_Zm00001d045865</name>
</gene>
<dbReference type="ExpressionAtlas" id="A0A1D6NZK4">
    <property type="expression patterns" value="baseline and differential"/>
</dbReference>
<feature type="non-terminal residue" evidence="3">
    <location>
        <position position="111"/>
    </location>
</feature>
<dbReference type="EMBL" id="CM000785">
    <property type="protein sequence ID" value="AQL03332.1"/>
    <property type="molecule type" value="Genomic_DNA"/>
</dbReference>
<feature type="region of interest" description="Disordered" evidence="1">
    <location>
        <begin position="15"/>
        <end position="44"/>
    </location>
</feature>
<dbReference type="InterPro" id="IPR039766">
    <property type="entry name" value="Vps53"/>
</dbReference>
<evidence type="ECO:0000313" key="3">
    <source>
        <dbReference type="EMBL" id="AQL03332.1"/>
    </source>
</evidence>
<proteinExistence type="predicted"/>
<dbReference type="STRING" id="4577.A0A1D6NZK4"/>
<evidence type="ECO:0000259" key="2">
    <source>
        <dbReference type="Pfam" id="PF04100"/>
    </source>
</evidence>